<dbReference type="PANTHER" id="PTHR30502:SF0">
    <property type="entry name" value="PHOSPHOENOLPYRUVATE CARBOXYLASE FAMILY PROTEIN"/>
    <property type="match status" value="1"/>
</dbReference>
<dbReference type="InterPro" id="IPR040442">
    <property type="entry name" value="Pyrv_kinase-like_dom_sf"/>
</dbReference>
<feature type="signal peptide" evidence="4">
    <location>
        <begin position="1"/>
        <end position="19"/>
    </location>
</feature>
<dbReference type="GO" id="GO:0046872">
    <property type="term" value="F:metal ion binding"/>
    <property type="evidence" value="ECO:0007669"/>
    <property type="project" value="UniProtKB-KW"/>
</dbReference>
<feature type="domain" description="HpcH/HpaI aldolase/citrate lyase" evidence="5">
    <location>
        <begin position="96"/>
        <end position="265"/>
    </location>
</feature>
<dbReference type="Pfam" id="PF03328">
    <property type="entry name" value="HpcH_HpaI"/>
    <property type="match status" value="1"/>
</dbReference>
<evidence type="ECO:0000256" key="3">
    <source>
        <dbReference type="ARBA" id="ARBA00023239"/>
    </source>
</evidence>
<dbReference type="InterPro" id="IPR005000">
    <property type="entry name" value="Aldolase/citrate-lyase_domain"/>
</dbReference>
<keyword evidence="7" id="KW-1185">Reference proteome</keyword>
<gene>
    <name evidence="6" type="ORF">HQN59_08480</name>
</gene>
<dbReference type="Proteomes" id="UP000529637">
    <property type="component" value="Unassembled WGS sequence"/>
</dbReference>
<dbReference type="EMBL" id="JABWMJ010000003">
    <property type="protein sequence ID" value="NUZ05798.1"/>
    <property type="molecule type" value="Genomic_DNA"/>
</dbReference>
<accession>A0A7Y6NM97</accession>
<evidence type="ECO:0000259" key="5">
    <source>
        <dbReference type="Pfam" id="PF03328"/>
    </source>
</evidence>
<evidence type="ECO:0000256" key="4">
    <source>
        <dbReference type="SAM" id="SignalP"/>
    </source>
</evidence>
<dbReference type="Gene3D" id="3.20.20.60">
    <property type="entry name" value="Phosphoenolpyruvate-binding domains"/>
    <property type="match status" value="1"/>
</dbReference>
<evidence type="ECO:0000256" key="1">
    <source>
        <dbReference type="ARBA" id="ARBA00005568"/>
    </source>
</evidence>
<sequence>MRRSLVSTCSLLAAGVLCGAVTVTSLDARAQSGVTVNVGIDFGPGFPFNQGNGIDPKTWVYGPRNDDTSGGLIWNPVKQKMLAGQHVIGRTVQGTFPATSDTTYCNQASQANADFTWTEMQHSGLTWGDAWRMWAYGSSTACPTRRAIPGVRVAYTDEREIQHALDGGAMVLVVPTVDTVEEAREVVQWAYYPPFGRRSQGGSQTAQVLGPWLQGANYRQTFNNNLVLIVMIETIEGVKNAAQIAKVAGIHGVFAASSDLGNFSGWTQGDPQYERLVKAVHDAAIGAGKRLCGPIAWQNPAPGAPARPDFTCFQN</sequence>
<comment type="similarity">
    <text evidence="1">Belongs to the HpcH/HpaI aldolase family.</text>
</comment>
<reference evidence="6 7" key="1">
    <citation type="submission" date="2020-06" db="EMBL/GenBank/DDBJ databases">
        <title>Schlegella sp. ID0723 isolated from air conditioner.</title>
        <authorList>
            <person name="Kim D.Y."/>
            <person name="Kim D.-U."/>
        </authorList>
    </citation>
    <scope>NUCLEOTIDE SEQUENCE [LARGE SCALE GENOMIC DNA]</scope>
    <source>
        <strain evidence="6 7">ID0723</strain>
    </source>
</reference>
<evidence type="ECO:0000313" key="7">
    <source>
        <dbReference type="Proteomes" id="UP000529637"/>
    </source>
</evidence>
<keyword evidence="3" id="KW-0456">Lyase</keyword>
<dbReference type="InterPro" id="IPR050251">
    <property type="entry name" value="HpcH-HpaI_aldolase"/>
</dbReference>
<dbReference type="AlphaFoldDB" id="A0A7Y6NM97"/>
<dbReference type="RefSeq" id="WP_176068082.1">
    <property type="nucleotide sequence ID" value="NZ_JABWMJ010000003.1"/>
</dbReference>
<keyword evidence="2" id="KW-0479">Metal-binding</keyword>
<dbReference type="SUPFAM" id="SSF51621">
    <property type="entry name" value="Phosphoenolpyruvate/pyruvate domain"/>
    <property type="match status" value="1"/>
</dbReference>
<dbReference type="PANTHER" id="PTHR30502">
    <property type="entry name" value="2-KETO-3-DEOXY-L-RHAMNONATE ALDOLASE"/>
    <property type="match status" value="1"/>
</dbReference>
<evidence type="ECO:0000313" key="6">
    <source>
        <dbReference type="EMBL" id="NUZ05798.1"/>
    </source>
</evidence>
<dbReference type="GO" id="GO:0005737">
    <property type="term" value="C:cytoplasm"/>
    <property type="evidence" value="ECO:0007669"/>
    <property type="project" value="TreeGrafter"/>
</dbReference>
<dbReference type="InterPro" id="IPR015813">
    <property type="entry name" value="Pyrv/PenolPyrv_kinase-like_dom"/>
</dbReference>
<keyword evidence="4" id="KW-0732">Signal</keyword>
<feature type="chain" id="PRO_5031013512" description="HpcH/HpaI aldolase/citrate lyase domain-containing protein" evidence="4">
    <location>
        <begin position="20"/>
        <end position="315"/>
    </location>
</feature>
<organism evidence="6 7">
    <name type="scientific">Piscinibacter koreensis</name>
    <dbReference type="NCBI Taxonomy" id="2742824"/>
    <lineage>
        <taxon>Bacteria</taxon>
        <taxon>Pseudomonadati</taxon>
        <taxon>Pseudomonadota</taxon>
        <taxon>Betaproteobacteria</taxon>
        <taxon>Burkholderiales</taxon>
        <taxon>Sphaerotilaceae</taxon>
        <taxon>Piscinibacter</taxon>
    </lineage>
</organism>
<dbReference type="GO" id="GO:0016832">
    <property type="term" value="F:aldehyde-lyase activity"/>
    <property type="evidence" value="ECO:0007669"/>
    <property type="project" value="TreeGrafter"/>
</dbReference>
<comment type="caution">
    <text evidence="6">The sequence shown here is derived from an EMBL/GenBank/DDBJ whole genome shotgun (WGS) entry which is preliminary data.</text>
</comment>
<protein>
    <recommendedName>
        <fullName evidence="5">HpcH/HpaI aldolase/citrate lyase domain-containing protein</fullName>
    </recommendedName>
</protein>
<evidence type="ECO:0000256" key="2">
    <source>
        <dbReference type="ARBA" id="ARBA00022723"/>
    </source>
</evidence>
<proteinExistence type="inferred from homology"/>
<name>A0A7Y6NM97_9BURK</name>